<name>A0A6A6WS81_9PLEO</name>
<sequence length="141" mass="14376">MVMALAMATRLPAVGPPAHSAPGGRQSHVMPAAPVAETQKSRSHMAAPALLERPETCHAGNGQAAAVPFGRPTRGPRRAAASAGRSASAMHTELVASWDGHTAARALASVVPTQSDRPSNNGLAALLQSDDPSFSPSIPPH</sequence>
<feature type="region of interest" description="Disordered" evidence="1">
    <location>
        <begin position="111"/>
        <end position="141"/>
    </location>
</feature>
<accession>A0A6A6WS81</accession>
<gene>
    <name evidence="2" type="ORF">K505DRAFT_397720</name>
</gene>
<evidence type="ECO:0000313" key="3">
    <source>
        <dbReference type="Proteomes" id="UP000799757"/>
    </source>
</evidence>
<dbReference type="EMBL" id="MU002381">
    <property type="protein sequence ID" value="KAF2786966.1"/>
    <property type="molecule type" value="Genomic_DNA"/>
</dbReference>
<feature type="non-terminal residue" evidence="2">
    <location>
        <position position="141"/>
    </location>
</feature>
<proteinExistence type="predicted"/>
<feature type="compositionally biased region" description="Low complexity" evidence="1">
    <location>
        <begin position="129"/>
        <end position="141"/>
    </location>
</feature>
<dbReference type="AlphaFoldDB" id="A0A6A6WS81"/>
<protein>
    <submittedName>
        <fullName evidence="2">Uncharacterized protein</fullName>
    </submittedName>
</protein>
<feature type="compositionally biased region" description="Polar residues" evidence="1">
    <location>
        <begin position="111"/>
        <end position="122"/>
    </location>
</feature>
<keyword evidence="3" id="KW-1185">Reference proteome</keyword>
<reference evidence="2" key="1">
    <citation type="journal article" date="2020" name="Stud. Mycol.">
        <title>101 Dothideomycetes genomes: a test case for predicting lifestyles and emergence of pathogens.</title>
        <authorList>
            <person name="Haridas S."/>
            <person name="Albert R."/>
            <person name="Binder M."/>
            <person name="Bloem J."/>
            <person name="Labutti K."/>
            <person name="Salamov A."/>
            <person name="Andreopoulos B."/>
            <person name="Baker S."/>
            <person name="Barry K."/>
            <person name="Bills G."/>
            <person name="Bluhm B."/>
            <person name="Cannon C."/>
            <person name="Castanera R."/>
            <person name="Culley D."/>
            <person name="Daum C."/>
            <person name="Ezra D."/>
            <person name="Gonzalez J."/>
            <person name="Henrissat B."/>
            <person name="Kuo A."/>
            <person name="Liang C."/>
            <person name="Lipzen A."/>
            <person name="Lutzoni F."/>
            <person name="Magnuson J."/>
            <person name="Mondo S."/>
            <person name="Nolan M."/>
            <person name="Ohm R."/>
            <person name="Pangilinan J."/>
            <person name="Park H.-J."/>
            <person name="Ramirez L."/>
            <person name="Alfaro M."/>
            <person name="Sun H."/>
            <person name="Tritt A."/>
            <person name="Yoshinaga Y."/>
            <person name="Zwiers L.-H."/>
            <person name="Turgeon B."/>
            <person name="Goodwin S."/>
            <person name="Spatafora J."/>
            <person name="Crous P."/>
            <person name="Grigoriev I."/>
        </authorList>
    </citation>
    <scope>NUCLEOTIDE SEQUENCE</scope>
    <source>
        <strain evidence="2">CBS 109.77</strain>
    </source>
</reference>
<feature type="region of interest" description="Disordered" evidence="1">
    <location>
        <begin position="61"/>
        <end position="86"/>
    </location>
</feature>
<feature type="compositionally biased region" description="Low complexity" evidence="1">
    <location>
        <begin position="68"/>
        <end position="86"/>
    </location>
</feature>
<dbReference type="Proteomes" id="UP000799757">
    <property type="component" value="Unassembled WGS sequence"/>
</dbReference>
<evidence type="ECO:0000256" key="1">
    <source>
        <dbReference type="SAM" id="MobiDB-lite"/>
    </source>
</evidence>
<evidence type="ECO:0000313" key="2">
    <source>
        <dbReference type="EMBL" id="KAF2786966.1"/>
    </source>
</evidence>
<organism evidence="2 3">
    <name type="scientific">Melanomma pulvis-pyrius CBS 109.77</name>
    <dbReference type="NCBI Taxonomy" id="1314802"/>
    <lineage>
        <taxon>Eukaryota</taxon>
        <taxon>Fungi</taxon>
        <taxon>Dikarya</taxon>
        <taxon>Ascomycota</taxon>
        <taxon>Pezizomycotina</taxon>
        <taxon>Dothideomycetes</taxon>
        <taxon>Pleosporomycetidae</taxon>
        <taxon>Pleosporales</taxon>
        <taxon>Melanommataceae</taxon>
        <taxon>Melanomma</taxon>
    </lineage>
</organism>